<sequence length="464" mass="51869">MRIGLYIALLAGLAFGCTQEYEPKLAPADERREAAINDLKDKLMAPEHGWMLDYRPVPEAGTYYILMDFDENEVRIQSDVANEEGSLFDQTIPYRVDVQLDIQLTLETYAVFHYLFEQDQSTFGAEFEFFYLDEVDGNLRLYSKTDPADETTIITLVPAPANAADAFSREEADAFDSYRFYSQPFGDQIIQQLYLANDDVSIYWEVDLVKRFITLDGAAQGSDLTAITAANWVDINLTTGFSFLDGDMVLESPIAFEYGGKNFSISRVSLDSYSETGEVYCDAETRLSPVYSTSIAGLGAGELRHSLFQSGGLLFTAQPDIPYSVNVFFVGDSTGLSLTSEDLIIGSTYPEATGFIFNYGRDSAEIDYSVGISFSDDNDVNQTHLRGFETVAVQGNYIQVLLNEEFNYTNAADVDASDEQNLRTVTDEIFEGGQFYISEWPVQEGLVIFRVFNPCNGYEFALVQ</sequence>
<gene>
    <name evidence="1" type="ORF">N7U62_06610</name>
</gene>
<dbReference type="Proteomes" id="UP001300692">
    <property type="component" value="Unassembled WGS sequence"/>
</dbReference>
<reference evidence="1 2" key="1">
    <citation type="submission" date="2022-10" db="EMBL/GenBank/DDBJ databases">
        <title>Comparative genomics and taxonomic characterization of three novel marine species of genus Reichenbachiella exhibiting antioxidant and polysaccharide degradation activities.</title>
        <authorList>
            <person name="Muhammad N."/>
            <person name="Lee Y.-J."/>
            <person name="Ko J."/>
            <person name="Kim S.-G."/>
        </authorList>
    </citation>
    <scope>NUCLEOTIDE SEQUENCE [LARGE SCALE GENOMIC DNA]</scope>
    <source>
        <strain evidence="1 2">ABR2-5</strain>
    </source>
</reference>
<dbReference type="PROSITE" id="PS51257">
    <property type="entry name" value="PROKAR_LIPOPROTEIN"/>
    <property type="match status" value="1"/>
</dbReference>
<evidence type="ECO:0000313" key="1">
    <source>
        <dbReference type="EMBL" id="MCV9386328.1"/>
    </source>
</evidence>
<name>A0ABT3CRL3_9BACT</name>
<comment type="caution">
    <text evidence="1">The sequence shown here is derived from an EMBL/GenBank/DDBJ whole genome shotgun (WGS) entry which is preliminary data.</text>
</comment>
<dbReference type="InterPro" id="IPR025396">
    <property type="entry name" value="DUF4302"/>
</dbReference>
<dbReference type="RefSeq" id="WP_264137110.1">
    <property type="nucleotide sequence ID" value="NZ_JAOYOD010000001.1"/>
</dbReference>
<protein>
    <submittedName>
        <fullName evidence="1">DUF4302 domain-containing protein</fullName>
    </submittedName>
</protein>
<proteinExistence type="predicted"/>
<organism evidence="1 2">
    <name type="scientific">Reichenbachiella ulvae</name>
    <dbReference type="NCBI Taxonomy" id="2980104"/>
    <lineage>
        <taxon>Bacteria</taxon>
        <taxon>Pseudomonadati</taxon>
        <taxon>Bacteroidota</taxon>
        <taxon>Cytophagia</taxon>
        <taxon>Cytophagales</taxon>
        <taxon>Reichenbachiellaceae</taxon>
        <taxon>Reichenbachiella</taxon>
    </lineage>
</organism>
<evidence type="ECO:0000313" key="2">
    <source>
        <dbReference type="Proteomes" id="UP001300692"/>
    </source>
</evidence>
<dbReference type="Pfam" id="PF14135">
    <property type="entry name" value="DUF4302"/>
    <property type="match status" value="1"/>
</dbReference>
<dbReference type="EMBL" id="JAOYOD010000001">
    <property type="protein sequence ID" value="MCV9386328.1"/>
    <property type="molecule type" value="Genomic_DNA"/>
</dbReference>
<keyword evidence="2" id="KW-1185">Reference proteome</keyword>
<accession>A0ABT3CRL3</accession>